<dbReference type="GO" id="GO:0015833">
    <property type="term" value="P:peptide transport"/>
    <property type="evidence" value="ECO:0007669"/>
    <property type="project" value="UniProtKB-KW"/>
</dbReference>
<dbReference type="CDD" id="cd08504">
    <property type="entry name" value="PBP2_OppA"/>
    <property type="match status" value="1"/>
</dbReference>
<dbReference type="RefSeq" id="WP_057811727.1">
    <property type="nucleotide sequence ID" value="NZ_BJUD01000053.1"/>
</dbReference>
<proteinExistence type="inferred from homology"/>
<dbReference type="PANTHER" id="PTHR30290:SF10">
    <property type="entry name" value="PERIPLASMIC OLIGOPEPTIDE-BINDING PROTEIN-RELATED"/>
    <property type="match status" value="1"/>
</dbReference>
<sequence>MKINKIITIASLALLSVTALTACGKSNTASGHKGQLNLMVGSEMPTLDPSLATDDSSLTALSNTFDGLYRIEKNAKPENALATNTKVQSNGLTWTFQLRKGVKWSNGDPVTAQNFVDGWQRTNDPKTAAEFAYLFDGVKNATAIQNGKAPVKSLGVKAVGAHKLVVTLEKPIPYFKLLLGFPVFFPQDQRAITKYGKQYGQDSSKQVYNGPFTVNGYHGTNSKWSWQKNSAYWDKQSVKLDKINFQVVKDASTQLNLYNSQKADITQLSGDQVEQYKNNKQYIYRPGSAVTYLQMNEKAVPALKNEKIRAALSYAINRKQLVNNVLQDGSTAAKTFTPAKLASNPTTGKDFAKQAVVPGALDTDLAKSKKLMQEGQQETGSSSLNLTLLSGDTNVEKQNAQFLQSELNKLPGVKVSLTPMPGKAKLSHTSKGQFQLALSSWLADYSDPNTYAIFSTQNDQNNGKWSNAAYDQNVADAGGKNAQQPTKRFDNLVAADQELVKSYGVIPLFDGSVPGSGPFLQRAYVKGIVYNTAGINWNYKHAYVK</sequence>
<reference evidence="8 11" key="2">
    <citation type="submission" date="2019-07" db="EMBL/GenBank/DDBJ databases">
        <title>Whole genome shotgun sequence of Lactobacillus siliginis NBRC 101315.</title>
        <authorList>
            <person name="Hosoyama A."/>
            <person name="Uohara A."/>
            <person name="Ohji S."/>
            <person name="Ichikawa N."/>
        </authorList>
    </citation>
    <scope>NUCLEOTIDE SEQUENCE [LARGE SCALE GENOMIC DNA]</scope>
    <source>
        <strain evidence="8 11">NBRC 101315</strain>
    </source>
</reference>
<feature type="chain" id="PRO_5044546197" evidence="6">
    <location>
        <begin position="23"/>
        <end position="545"/>
    </location>
</feature>
<gene>
    <name evidence="8" type="primary">oppA</name>
    <name evidence="9" type="ORF">IV55_GL001026</name>
    <name evidence="8" type="ORF">LSI01_17250</name>
</gene>
<dbReference type="Gene3D" id="3.40.190.10">
    <property type="entry name" value="Periplasmic binding protein-like II"/>
    <property type="match status" value="1"/>
</dbReference>
<evidence type="ECO:0000313" key="9">
    <source>
        <dbReference type="EMBL" id="KRN93521.1"/>
    </source>
</evidence>
<dbReference type="InterPro" id="IPR000914">
    <property type="entry name" value="SBP_5_dom"/>
</dbReference>
<dbReference type="PROSITE" id="PS51257">
    <property type="entry name" value="PROKAR_LIPOPROTEIN"/>
    <property type="match status" value="1"/>
</dbReference>
<dbReference type="STRING" id="348151.IV55_GL001026"/>
<dbReference type="InterPro" id="IPR039424">
    <property type="entry name" value="SBP_5"/>
</dbReference>
<dbReference type="PANTHER" id="PTHR30290">
    <property type="entry name" value="PERIPLASMIC BINDING COMPONENT OF ABC TRANSPORTER"/>
    <property type="match status" value="1"/>
</dbReference>
<evidence type="ECO:0000313" key="10">
    <source>
        <dbReference type="Proteomes" id="UP000051139"/>
    </source>
</evidence>
<dbReference type="FunFam" id="3.90.76.10:FF:000001">
    <property type="entry name" value="Oligopeptide ABC transporter substrate-binding protein"/>
    <property type="match status" value="1"/>
</dbReference>
<reference evidence="9 10" key="1">
    <citation type="journal article" date="2015" name="Genome Announc.">
        <title>Expanding the biotechnology potential of lactobacilli through comparative genomics of 213 strains and associated genera.</title>
        <authorList>
            <person name="Sun Z."/>
            <person name="Harris H.M."/>
            <person name="McCann A."/>
            <person name="Guo C."/>
            <person name="Argimon S."/>
            <person name="Zhang W."/>
            <person name="Yang X."/>
            <person name="Jeffery I.B."/>
            <person name="Cooney J.C."/>
            <person name="Kagawa T.F."/>
            <person name="Liu W."/>
            <person name="Song Y."/>
            <person name="Salvetti E."/>
            <person name="Wrobel A."/>
            <person name="Rasinkangas P."/>
            <person name="Parkhill J."/>
            <person name="Rea M.C."/>
            <person name="O'Sullivan O."/>
            <person name="Ritari J."/>
            <person name="Douillard F.P."/>
            <person name="Paul Ross R."/>
            <person name="Yang R."/>
            <person name="Briner A.E."/>
            <person name="Felis G.E."/>
            <person name="de Vos W.M."/>
            <person name="Barrangou R."/>
            <person name="Klaenhammer T.R."/>
            <person name="Caufield P.W."/>
            <person name="Cui Y."/>
            <person name="Zhang H."/>
            <person name="O'Toole P.W."/>
        </authorList>
    </citation>
    <scope>NUCLEOTIDE SEQUENCE [LARGE SCALE GENOMIC DNA]</scope>
    <source>
        <strain evidence="9 10">DSM 22696</strain>
    </source>
</reference>
<keyword evidence="4 6" id="KW-0732">Signal</keyword>
<comment type="caution">
    <text evidence="9">The sequence shown here is derived from an EMBL/GenBank/DDBJ whole genome shotgun (WGS) entry which is preliminary data.</text>
</comment>
<dbReference type="PIRSF" id="PIRSF002741">
    <property type="entry name" value="MppA"/>
    <property type="match status" value="1"/>
</dbReference>
<dbReference type="Proteomes" id="UP000321429">
    <property type="component" value="Unassembled WGS sequence"/>
</dbReference>
<dbReference type="Pfam" id="PF00496">
    <property type="entry name" value="SBP_bac_5"/>
    <property type="match status" value="1"/>
</dbReference>
<dbReference type="Proteomes" id="UP000051139">
    <property type="component" value="Unassembled WGS sequence"/>
</dbReference>
<feature type="signal peptide" evidence="6">
    <location>
        <begin position="1"/>
        <end position="22"/>
    </location>
</feature>
<evidence type="ECO:0000259" key="7">
    <source>
        <dbReference type="Pfam" id="PF00496"/>
    </source>
</evidence>
<evidence type="ECO:0000256" key="1">
    <source>
        <dbReference type="ARBA" id="ARBA00004193"/>
    </source>
</evidence>
<evidence type="ECO:0000256" key="2">
    <source>
        <dbReference type="ARBA" id="ARBA00005695"/>
    </source>
</evidence>
<comment type="subcellular location">
    <subcellularLocation>
        <location evidence="1">Cell membrane</location>
        <topology evidence="1">Lipid-anchor</topology>
    </subcellularLocation>
</comment>
<evidence type="ECO:0000313" key="11">
    <source>
        <dbReference type="Proteomes" id="UP000321429"/>
    </source>
</evidence>
<dbReference type="Gene3D" id="3.10.105.10">
    <property type="entry name" value="Dipeptide-binding Protein, Domain 3"/>
    <property type="match status" value="1"/>
</dbReference>
<dbReference type="PATRIC" id="fig|348151.3.peg.1048"/>
<name>A0A0R2KVH3_9LACO</name>
<dbReference type="OrthoDB" id="403896at2"/>
<dbReference type="InterPro" id="IPR030678">
    <property type="entry name" value="Peptide/Ni-bd"/>
</dbReference>
<dbReference type="GO" id="GO:0042597">
    <property type="term" value="C:periplasmic space"/>
    <property type="evidence" value="ECO:0007669"/>
    <property type="project" value="UniProtKB-ARBA"/>
</dbReference>
<keyword evidence="10" id="KW-1185">Reference proteome</keyword>
<dbReference type="GO" id="GO:1904680">
    <property type="term" value="F:peptide transmembrane transporter activity"/>
    <property type="evidence" value="ECO:0007669"/>
    <property type="project" value="TreeGrafter"/>
</dbReference>
<dbReference type="GO" id="GO:0043190">
    <property type="term" value="C:ATP-binding cassette (ABC) transporter complex"/>
    <property type="evidence" value="ECO:0007669"/>
    <property type="project" value="InterPro"/>
</dbReference>
<dbReference type="AlphaFoldDB" id="A0A0R2KVH3"/>
<dbReference type="EMBL" id="BJUD01000053">
    <property type="protein sequence ID" value="GEK29414.1"/>
    <property type="molecule type" value="Genomic_DNA"/>
</dbReference>
<evidence type="ECO:0000256" key="4">
    <source>
        <dbReference type="ARBA" id="ARBA00022729"/>
    </source>
</evidence>
<evidence type="ECO:0000256" key="6">
    <source>
        <dbReference type="SAM" id="SignalP"/>
    </source>
</evidence>
<organism evidence="9 10">
    <name type="scientific">Furfurilactobacillus siliginis</name>
    <dbReference type="NCBI Taxonomy" id="348151"/>
    <lineage>
        <taxon>Bacteria</taxon>
        <taxon>Bacillati</taxon>
        <taxon>Bacillota</taxon>
        <taxon>Bacilli</taxon>
        <taxon>Lactobacillales</taxon>
        <taxon>Lactobacillaceae</taxon>
        <taxon>Furfurilactobacillus</taxon>
    </lineage>
</organism>
<accession>A0A0R2KVH3</accession>
<evidence type="ECO:0000256" key="3">
    <source>
        <dbReference type="ARBA" id="ARBA00022448"/>
    </source>
</evidence>
<dbReference type="PROSITE" id="PS01040">
    <property type="entry name" value="SBP_BACTERIAL_5"/>
    <property type="match status" value="1"/>
</dbReference>
<keyword evidence="5" id="KW-0653">Protein transport</keyword>
<protein>
    <submittedName>
        <fullName evidence="8">Peptide ABC transporter substrate-binding protein</fullName>
    </submittedName>
</protein>
<feature type="domain" description="Solute-binding protein family 5" evidence="7">
    <location>
        <begin position="76"/>
        <end position="461"/>
    </location>
</feature>
<keyword evidence="3" id="KW-0813">Transport</keyword>
<comment type="similarity">
    <text evidence="2">Belongs to the bacterial solute-binding protein 5 family.</text>
</comment>
<dbReference type="InterPro" id="IPR023765">
    <property type="entry name" value="SBP_5_CS"/>
</dbReference>
<evidence type="ECO:0000256" key="5">
    <source>
        <dbReference type="ARBA" id="ARBA00022856"/>
    </source>
</evidence>
<keyword evidence="5" id="KW-0571">Peptide transport</keyword>
<dbReference type="SUPFAM" id="SSF53850">
    <property type="entry name" value="Periplasmic binding protein-like II"/>
    <property type="match status" value="1"/>
</dbReference>
<dbReference type="EMBL" id="JQCB01000023">
    <property type="protein sequence ID" value="KRN93521.1"/>
    <property type="molecule type" value="Genomic_DNA"/>
</dbReference>
<dbReference type="Gene3D" id="3.90.76.10">
    <property type="entry name" value="Dipeptide-binding Protein, Domain 1"/>
    <property type="match status" value="1"/>
</dbReference>
<evidence type="ECO:0000313" key="8">
    <source>
        <dbReference type="EMBL" id="GEK29414.1"/>
    </source>
</evidence>